<evidence type="ECO:0000313" key="9">
    <source>
        <dbReference type="Proteomes" id="UP001529510"/>
    </source>
</evidence>
<sequence length="62" mass="6530">SLLNQTQNVASLNSTEVNQLVSQLESLISAPNISVDLGRTVLSVINNFLNSSTAALADSSNR</sequence>
<organism evidence="8 9">
    <name type="scientific">Cirrhinus mrigala</name>
    <name type="common">Mrigala</name>
    <dbReference type="NCBI Taxonomy" id="683832"/>
    <lineage>
        <taxon>Eukaryota</taxon>
        <taxon>Metazoa</taxon>
        <taxon>Chordata</taxon>
        <taxon>Craniata</taxon>
        <taxon>Vertebrata</taxon>
        <taxon>Euteleostomi</taxon>
        <taxon>Actinopterygii</taxon>
        <taxon>Neopterygii</taxon>
        <taxon>Teleostei</taxon>
        <taxon>Ostariophysi</taxon>
        <taxon>Cypriniformes</taxon>
        <taxon>Cyprinidae</taxon>
        <taxon>Labeoninae</taxon>
        <taxon>Labeonini</taxon>
        <taxon>Cirrhinus</taxon>
    </lineage>
</organism>
<dbReference type="InterPro" id="IPR058857">
    <property type="entry name" value="GAIN_ADGRG2/6"/>
</dbReference>
<comment type="subcellular location">
    <subcellularLocation>
        <location evidence="1">Cell membrane</location>
        <topology evidence="1">Multi-pass membrane protein</topology>
    </subcellularLocation>
</comment>
<keyword evidence="6" id="KW-0807">Transducer</keyword>
<evidence type="ECO:0000313" key="8">
    <source>
        <dbReference type="EMBL" id="KAL0156602.1"/>
    </source>
</evidence>
<keyword evidence="5" id="KW-0325">Glycoprotein</keyword>
<gene>
    <name evidence="8" type="ORF">M9458_047848</name>
</gene>
<evidence type="ECO:0000256" key="2">
    <source>
        <dbReference type="ARBA" id="ARBA00022475"/>
    </source>
</evidence>
<keyword evidence="2" id="KW-0472">Membrane</keyword>
<keyword evidence="2" id="KW-1003">Cell membrane</keyword>
<keyword evidence="3" id="KW-0297">G-protein coupled receptor</keyword>
<evidence type="ECO:0000256" key="5">
    <source>
        <dbReference type="ARBA" id="ARBA00023180"/>
    </source>
</evidence>
<name>A0ABD0N369_CIRMR</name>
<evidence type="ECO:0000256" key="6">
    <source>
        <dbReference type="ARBA" id="ARBA00023224"/>
    </source>
</evidence>
<evidence type="ECO:0000256" key="1">
    <source>
        <dbReference type="ARBA" id="ARBA00004651"/>
    </source>
</evidence>
<dbReference type="Proteomes" id="UP001529510">
    <property type="component" value="Unassembled WGS sequence"/>
</dbReference>
<feature type="non-terminal residue" evidence="8">
    <location>
        <position position="1"/>
    </location>
</feature>
<protein>
    <recommendedName>
        <fullName evidence="7">Adhesion G-protein coupled receptor G2/6 GAIN domain-containing protein</fullName>
    </recommendedName>
</protein>
<keyword evidence="4" id="KW-0675">Receptor</keyword>
<dbReference type="EMBL" id="JAMKFB020000024">
    <property type="protein sequence ID" value="KAL0156602.1"/>
    <property type="molecule type" value="Genomic_DNA"/>
</dbReference>
<comment type="caution">
    <text evidence="8">The sequence shown here is derived from an EMBL/GenBank/DDBJ whole genome shotgun (WGS) entry which is preliminary data.</text>
</comment>
<keyword evidence="9" id="KW-1185">Reference proteome</keyword>
<feature type="non-terminal residue" evidence="8">
    <location>
        <position position="62"/>
    </location>
</feature>
<evidence type="ECO:0000259" key="7">
    <source>
        <dbReference type="Pfam" id="PF26574"/>
    </source>
</evidence>
<accession>A0ABD0N369</accession>
<evidence type="ECO:0000256" key="4">
    <source>
        <dbReference type="ARBA" id="ARBA00023170"/>
    </source>
</evidence>
<reference evidence="8 9" key="1">
    <citation type="submission" date="2024-05" db="EMBL/GenBank/DDBJ databases">
        <title>Genome sequencing and assembly of Indian major carp, Cirrhinus mrigala (Hamilton, 1822).</title>
        <authorList>
            <person name="Mohindra V."/>
            <person name="Chowdhury L.M."/>
            <person name="Lal K."/>
            <person name="Jena J.K."/>
        </authorList>
    </citation>
    <scope>NUCLEOTIDE SEQUENCE [LARGE SCALE GENOMIC DNA]</scope>
    <source>
        <strain evidence="8">CM1030</strain>
        <tissue evidence="8">Blood</tissue>
    </source>
</reference>
<feature type="domain" description="Adhesion G-protein coupled receptor G2/6 GAIN" evidence="7">
    <location>
        <begin position="16"/>
        <end position="62"/>
    </location>
</feature>
<dbReference type="AlphaFoldDB" id="A0ABD0N369"/>
<evidence type="ECO:0000256" key="3">
    <source>
        <dbReference type="ARBA" id="ARBA00023040"/>
    </source>
</evidence>
<dbReference type="Pfam" id="PF26574">
    <property type="entry name" value="GAIN_ADGRG2"/>
    <property type="match status" value="1"/>
</dbReference>
<proteinExistence type="predicted"/>